<feature type="non-terminal residue" evidence="2">
    <location>
        <position position="147"/>
    </location>
</feature>
<reference evidence="2" key="1">
    <citation type="submission" date="2022-03" db="EMBL/GenBank/DDBJ databases">
        <title>A functionally conserved STORR gene fusion in Papaver species that diverged 16.8 million years ago.</title>
        <authorList>
            <person name="Catania T."/>
        </authorList>
    </citation>
    <scope>NUCLEOTIDE SEQUENCE</scope>
    <source>
        <strain evidence="2">S-191538</strain>
    </source>
</reference>
<name>A0AA41S6N2_PAPNU</name>
<accession>A0AA41S6N2</accession>
<dbReference type="GO" id="GO:0006334">
    <property type="term" value="P:nucleosome assembly"/>
    <property type="evidence" value="ECO:0007669"/>
    <property type="project" value="TreeGrafter"/>
</dbReference>
<protein>
    <submittedName>
        <fullName evidence="2">Uncharacterized protein</fullName>
    </submittedName>
</protein>
<dbReference type="GO" id="GO:0033186">
    <property type="term" value="C:CAF-1 complex"/>
    <property type="evidence" value="ECO:0007669"/>
    <property type="project" value="TreeGrafter"/>
</dbReference>
<dbReference type="GO" id="GO:0005634">
    <property type="term" value="C:nucleus"/>
    <property type="evidence" value="ECO:0007669"/>
    <property type="project" value="TreeGrafter"/>
</dbReference>
<evidence type="ECO:0000256" key="1">
    <source>
        <dbReference type="SAM" id="Coils"/>
    </source>
</evidence>
<evidence type="ECO:0000313" key="3">
    <source>
        <dbReference type="Proteomes" id="UP001177140"/>
    </source>
</evidence>
<keyword evidence="3" id="KW-1185">Reference proteome</keyword>
<keyword evidence="1" id="KW-0175">Coiled coil</keyword>
<proteinExistence type="predicted"/>
<dbReference type="EMBL" id="JAJJMA010091816">
    <property type="protein sequence ID" value="MCL7029591.1"/>
    <property type="molecule type" value="Genomic_DNA"/>
</dbReference>
<dbReference type="PANTHER" id="PTHR15272:SF0">
    <property type="entry name" value="CHROMATIN ASSEMBLY FACTOR 1 SUBUNIT A"/>
    <property type="match status" value="1"/>
</dbReference>
<evidence type="ECO:0000313" key="2">
    <source>
        <dbReference type="EMBL" id="MCL7029591.1"/>
    </source>
</evidence>
<comment type="caution">
    <text evidence="2">The sequence shown here is derived from an EMBL/GenBank/DDBJ whole genome shotgun (WGS) entry which is preliminary data.</text>
</comment>
<dbReference type="AlphaFoldDB" id="A0AA41S6N2"/>
<gene>
    <name evidence="2" type="ORF">MKW94_027957</name>
</gene>
<dbReference type="Proteomes" id="UP001177140">
    <property type="component" value="Unassembled WGS sequence"/>
</dbReference>
<organism evidence="2 3">
    <name type="scientific">Papaver nudicaule</name>
    <name type="common">Iceland poppy</name>
    <dbReference type="NCBI Taxonomy" id="74823"/>
    <lineage>
        <taxon>Eukaryota</taxon>
        <taxon>Viridiplantae</taxon>
        <taxon>Streptophyta</taxon>
        <taxon>Embryophyta</taxon>
        <taxon>Tracheophyta</taxon>
        <taxon>Spermatophyta</taxon>
        <taxon>Magnoliopsida</taxon>
        <taxon>Ranunculales</taxon>
        <taxon>Papaveraceae</taxon>
        <taxon>Papaveroideae</taxon>
        <taxon>Papaver</taxon>
    </lineage>
</organism>
<dbReference type="PANTHER" id="PTHR15272">
    <property type="entry name" value="CHROMATIN ASSEMBLY FACTOR 1 SUBUNIT A CAF-1 SUBUNIT A"/>
    <property type="match status" value="1"/>
</dbReference>
<feature type="coiled-coil region" evidence="1">
    <location>
        <begin position="113"/>
        <end position="146"/>
    </location>
</feature>
<sequence>MVGQRVMYGIGNADADVLEDDSDKCLWCWETRDLKLIPKSLKGVLNVRRVCRKRIQERIAAVSAMISALETPHDHPSYKDDMGKASGKLAKALKEADIRQLVQNMVQTNRTDMVEKEAKLKEKELTKELERNKREVEKEKKRMEMHN</sequence>